<dbReference type="Proteomes" id="UP001500603">
    <property type="component" value="Unassembled WGS sequence"/>
</dbReference>
<evidence type="ECO:0000256" key="1">
    <source>
        <dbReference type="SAM" id="SignalP"/>
    </source>
</evidence>
<evidence type="ECO:0000313" key="2">
    <source>
        <dbReference type="EMBL" id="GAA5054540.1"/>
    </source>
</evidence>
<dbReference type="EMBL" id="BAABJM010000002">
    <property type="protein sequence ID" value="GAA5054540.1"/>
    <property type="molecule type" value="Genomic_DNA"/>
</dbReference>
<feature type="signal peptide" evidence="1">
    <location>
        <begin position="1"/>
        <end position="29"/>
    </location>
</feature>
<sequence length="147" mass="15390">MDARRLFAALFASLTVGASLVGTSAAAEAAPQPNAWIQGQIDDQRADTQRPDPWVQGQIDSQTEDVPGFLAAINNSGTDRGGISDRDLAIKGRSVCGQIYGARGDLSGASLPNADDLHSQQIVAAASVKYLCPPAADYFSSDLLDQV</sequence>
<comment type="caution">
    <text evidence="2">The sequence shown here is derived from an EMBL/GenBank/DDBJ whole genome shotgun (WGS) entry which is preliminary data.</text>
</comment>
<reference evidence="3" key="1">
    <citation type="journal article" date="2019" name="Int. J. Syst. Evol. Microbiol.">
        <title>The Global Catalogue of Microorganisms (GCM) 10K type strain sequencing project: providing services to taxonomists for standard genome sequencing and annotation.</title>
        <authorList>
            <consortium name="The Broad Institute Genomics Platform"/>
            <consortium name="The Broad Institute Genome Sequencing Center for Infectious Disease"/>
            <person name="Wu L."/>
            <person name="Ma J."/>
        </authorList>
    </citation>
    <scope>NUCLEOTIDE SEQUENCE [LARGE SCALE GENOMIC DNA]</scope>
    <source>
        <strain evidence="3">JCM 18298</strain>
    </source>
</reference>
<feature type="chain" id="PRO_5046849095" description="DUF732 domain-containing protein" evidence="1">
    <location>
        <begin position="30"/>
        <end position="147"/>
    </location>
</feature>
<gene>
    <name evidence="2" type="ORF">GCM10023318_29620</name>
</gene>
<name>A0ABP9KEZ7_9NOCA</name>
<proteinExistence type="predicted"/>
<keyword evidence="1" id="KW-0732">Signal</keyword>
<accession>A0ABP9KEZ7</accession>
<keyword evidence="3" id="KW-1185">Reference proteome</keyword>
<organism evidence="2 3">
    <name type="scientific">Nocardia callitridis</name>
    <dbReference type="NCBI Taxonomy" id="648753"/>
    <lineage>
        <taxon>Bacteria</taxon>
        <taxon>Bacillati</taxon>
        <taxon>Actinomycetota</taxon>
        <taxon>Actinomycetes</taxon>
        <taxon>Mycobacteriales</taxon>
        <taxon>Nocardiaceae</taxon>
        <taxon>Nocardia</taxon>
    </lineage>
</organism>
<protein>
    <recommendedName>
        <fullName evidence="4">DUF732 domain-containing protein</fullName>
    </recommendedName>
</protein>
<evidence type="ECO:0000313" key="3">
    <source>
        <dbReference type="Proteomes" id="UP001500603"/>
    </source>
</evidence>
<dbReference type="RefSeq" id="WP_345495911.1">
    <property type="nucleotide sequence ID" value="NZ_BAABJM010000002.1"/>
</dbReference>
<evidence type="ECO:0008006" key="4">
    <source>
        <dbReference type="Google" id="ProtNLM"/>
    </source>
</evidence>